<accession>A0A2M7FYE3</accession>
<dbReference type="PROSITE" id="PS00678">
    <property type="entry name" value="WD_REPEATS_1"/>
    <property type="match status" value="3"/>
</dbReference>
<dbReference type="SUPFAM" id="SSF50978">
    <property type="entry name" value="WD40 repeat-like"/>
    <property type="match status" value="1"/>
</dbReference>
<dbReference type="InterPro" id="IPR015943">
    <property type="entry name" value="WD40/YVTN_repeat-like_dom_sf"/>
</dbReference>
<dbReference type="PRINTS" id="PR00319">
    <property type="entry name" value="GPROTEINB"/>
</dbReference>
<dbReference type="EMBL" id="PFFQ01000063">
    <property type="protein sequence ID" value="PIW14203.1"/>
    <property type="molecule type" value="Genomic_DNA"/>
</dbReference>
<feature type="repeat" description="WD" evidence="3">
    <location>
        <begin position="119"/>
        <end position="160"/>
    </location>
</feature>
<sequence length="478" mass="51993">MLKRYLAALVGLLLWTGPAQALWVPAQSVPGEGKLSGHKHEIFSVAFSPDGNYLASGSFDGTTRIWETKNWSLLHELAGHANWISAVAFSPDGRWLATAGLDRRVQIWDLITGANLFSSMEHTKGVLSLVFSPDGKQLASGGLDGRILIHQLSDWKNLKTLAPQSGGIAALTYSPDGKYLVSSAYDDTAIRMWDALSGEAGPVLPGHLKEVYALSFSPDGKYLASAGEDRMIRLWDMHEKKTISKFAGHSQPIWTLAFSPDGRFLSSGSLGDQSLRFWTVPQGVNTQSLYGIPAKTYALSFNPVQPLLASGHNDPDIRIWENIQPGSAPAMGSASARAIANWFNPALSLRLVGIDDDAKDNSNGNHNHRIEPGELIEIVLALENEGTSPLKNLKIDLKLNSEQALFQGESTAYQLEELAMGEQVPLVLPVFIPKKFADKVLNIQVSMQAANLSKPILQNLSIDLTLAYPLPEVKGEKP</sequence>
<proteinExistence type="predicted"/>
<dbReference type="Gene3D" id="2.130.10.10">
    <property type="entry name" value="YVTN repeat-like/Quinoprotein amine dehydrogenase"/>
    <property type="match status" value="2"/>
</dbReference>
<dbReference type="PANTHER" id="PTHR44129">
    <property type="entry name" value="WD REPEAT-CONTAINING PROTEIN POP1"/>
    <property type="match status" value="1"/>
</dbReference>
<name>A0A2M7FYE3_9BACT</name>
<evidence type="ECO:0000256" key="4">
    <source>
        <dbReference type="SAM" id="SignalP"/>
    </source>
</evidence>
<dbReference type="PRINTS" id="PR00320">
    <property type="entry name" value="GPROTEINBRPT"/>
</dbReference>
<feature type="repeat" description="WD" evidence="3">
    <location>
        <begin position="35"/>
        <end position="76"/>
    </location>
</feature>
<dbReference type="Proteomes" id="UP000231019">
    <property type="component" value="Unassembled WGS sequence"/>
</dbReference>
<feature type="repeat" description="WD" evidence="3">
    <location>
        <begin position="246"/>
        <end position="288"/>
    </location>
</feature>
<dbReference type="PROSITE" id="PS50294">
    <property type="entry name" value="WD_REPEATS_REGION"/>
    <property type="match status" value="3"/>
</dbReference>
<feature type="repeat" description="WD" evidence="3">
    <location>
        <begin position="289"/>
        <end position="321"/>
    </location>
</feature>
<feature type="repeat" description="WD" evidence="3">
    <location>
        <begin position="204"/>
        <end position="245"/>
    </location>
</feature>
<dbReference type="InterPro" id="IPR050349">
    <property type="entry name" value="WD_LIS1/nudF_dynein_reg"/>
</dbReference>
<dbReference type="InterPro" id="IPR001680">
    <property type="entry name" value="WD40_rpt"/>
</dbReference>
<dbReference type="InterPro" id="IPR001632">
    <property type="entry name" value="WD40_G-protein_beta-like"/>
</dbReference>
<dbReference type="CDD" id="cd00200">
    <property type="entry name" value="WD40"/>
    <property type="match status" value="1"/>
</dbReference>
<organism evidence="5 6">
    <name type="scientific">bacterium (Candidatus Blackallbacteria) CG17_big_fil_post_rev_8_21_14_2_50_48_46</name>
    <dbReference type="NCBI Taxonomy" id="2014261"/>
    <lineage>
        <taxon>Bacteria</taxon>
        <taxon>Candidatus Blackallbacteria</taxon>
    </lineage>
</organism>
<feature type="chain" id="PRO_5014954399" evidence="4">
    <location>
        <begin position="22"/>
        <end position="478"/>
    </location>
</feature>
<keyword evidence="1 3" id="KW-0853">WD repeat</keyword>
<dbReference type="SMART" id="SM00320">
    <property type="entry name" value="WD40"/>
    <property type="match status" value="7"/>
</dbReference>
<evidence type="ECO:0000256" key="3">
    <source>
        <dbReference type="PROSITE-ProRule" id="PRU00221"/>
    </source>
</evidence>
<comment type="caution">
    <text evidence="5">The sequence shown here is derived from an EMBL/GenBank/DDBJ whole genome shotgun (WGS) entry which is preliminary data.</text>
</comment>
<dbReference type="AlphaFoldDB" id="A0A2M7FYE3"/>
<keyword evidence="2" id="KW-0677">Repeat</keyword>
<protein>
    <submittedName>
        <fullName evidence="5">Uncharacterized protein</fullName>
    </submittedName>
</protein>
<dbReference type="InterPro" id="IPR036322">
    <property type="entry name" value="WD40_repeat_dom_sf"/>
</dbReference>
<feature type="repeat" description="WD" evidence="3">
    <location>
        <begin position="77"/>
        <end position="118"/>
    </location>
</feature>
<dbReference type="PROSITE" id="PS50082">
    <property type="entry name" value="WD_REPEATS_2"/>
    <property type="match status" value="7"/>
</dbReference>
<dbReference type="InterPro" id="IPR019775">
    <property type="entry name" value="WD40_repeat_CS"/>
</dbReference>
<feature type="repeat" description="WD" evidence="3">
    <location>
        <begin position="161"/>
        <end position="194"/>
    </location>
</feature>
<evidence type="ECO:0000256" key="2">
    <source>
        <dbReference type="ARBA" id="ARBA00022737"/>
    </source>
</evidence>
<feature type="signal peptide" evidence="4">
    <location>
        <begin position="1"/>
        <end position="21"/>
    </location>
</feature>
<evidence type="ECO:0000256" key="1">
    <source>
        <dbReference type="ARBA" id="ARBA00022574"/>
    </source>
</evidence>
<dbReference type="InterPro" id="IPR020472">
    <property type="entry name" value="WD40_PAC1"/>
</dbReference>
<gene>
    <name evidence="5" type="ORF">COW36_22770</name>
</gene>
<dbReference type="Pfam" id="PF00400">
    <property type="entry name" value="WD40"/>
    <property type="match status" value="7"/>
</dbReference>
<reference evidence="5 6" key="1">
    <citation type="submission" date="2017-09" db="EMBL/GenBank/DDBJ databases">
        <title>Depth-based differentiation of microbial function through sediment-hosted aquifers and enrichment of novel symbionts in the deep terrestrial subsurface.</title>
        <authorList>
            <person name="Probst A.J."/>
            <person name="Ladd B."/>
            <person name="Jarett J.K."/>
            <person name="Geller-Mcgrath D.E."/>
            <person name="Sieber C.M."/>
            <person name="Emerson J.B."/>
            <person name="Anantharaman K."/>
            <person name="Thomas B.C."/>
            <person name="Malmstrom R."/>
            <person name="Stieglmeier M."/>
            <person name="Klingl A."/>
            <person name="Woyke T."/>
            <person name="Ryan C.M."/>
            <person name="Banfield J.F."/>
        </authorList>
    </citation>
    <scope>NUCLEOTIDE SEQUENCE [LARGE SCALE GENOMIC DNA]</scope>
    <source>
        <strain evidence="5">CG17_big_fil_post_rev_8_21_14_2_50_48_46</strain>
    </source>
</reference>
<evidence type="ECO:0000313" key="5">
    <source>
        <dbReference type="EMBL" id="PIW14203.1"/>
    </source>
</evidence>
<keyword evidence="4" id="KW-0732">Signal</keyword>
<evidence type="ECO:0000313" key="6">
    <source>
        <dbReference type="Proteomes" id="UP000231019"/>
    </source>
</evidence>